<feature type="transmembrane region" description="Helical" evidence="1">
    <location>
        <begin position="6"/>
        <end position="30"/>
    </location>
</feature>
<reference evidence="2 3" key="1">
    <citation type="submission" date="2023-11" db="EMBL/GenBank/DDBJ databases">
        <title>MicrobeMod: A computational toolkit for identifying prokaryotic methylation and restriction-modification with nanopore sequencing.</title>
        <authorList>
            <person name="Crits-Christoph A."/>
            <person name="Kang S.C."/>
            <person name="Lee H."/>
            <person name="Ostrov N."/>
        </authorList>
    </citation>
    <scope>NUCLEOTIDE SEQUENCE [LARGE SCALE GENOMIC DNA]</scope>
    <source>
        <strain evidence="2 3">ATCC 25935</strain>
    </source>
</reference>
<sequence length="197" mass="21989">MATDWLFYWTTLPFGLIFFGIAVALPWWLWRWLLGPEYDRIGVMPYAAGYLAALAGLLVVSFGYAYHDFTGLPADGVFAQTRWWTFVPGRGIYMMVLSLLFVLPLLALVGVPVAAVLIRRHWFNFRTVLAVVAIVSSAMTYLVWSTPPNNWSKTHPLEWFTSVLTGLLPGVLMVALPFLLAIQYAVRLRCAGNSGAG</sequence>
<feature type="transmembrane region" description="Helical" evidence="1">
    <location>
        <begin position="159"/>
        <end position="182"/>
    </location>
</feature>
<evidence type="ECO:0000313" key="2">
    <source>
        <dbReference type="EMBL" id="WQH02245.1"/>
    </source>
</evidence>
<gene>
    <name evidence="2" type="ORF">SR858_14260</name>
</gene>
<keyword evidence="1" id="KW-0812">Transmembrane</keyword>
<feature type="transmembrane region" description="Helical" evidence="1">
    <location>
        <begin position="92"/>
        <end position="118"/>
    </location>
</feature>
<name>A0ABZ0XR89_9BURK</name>
<dbReference type="Proteomes" id="UP001326110">
    <property type="component" value="Chromosome"/>
</dbReference>
<keyword evidence="1" id="KW-0472">Membrane</keyword>
<keyword evidence="1" id="KW-1133">Transmembrane helix</keyword>
<dbReference type="EMBL" id="CP140152">
    <property type="protein sequence ID" value="WQH02245.1"/>
    <property type="molecule type" value="Genomic_DNA"/>
</dbReference>
<keyword evidence="3" id="KW-1185">Reference proteome</keyword>
<evidence type="ECO:0000313" key="3">
    <source>
        <dbReference type="Proteomes" id="UP001326110"/>
    </source>
</evidence>
<organism evidence="2 3">
    <name type="scientific">Duganella zoogloeoides</name>
    <dbReference type="NCBI Taxonomy" id="75659"/>
    <lineage>
        <taxon>Bacteria</taxon>
        <taxon>Pseudomonadati</taxon>
        <taxon>Pseudomonadota</taxon>
        <taxon>Betaproteobacteria</taxon>
        <taxon>Burkholderiales</taxon>
        <taxon>Oxalobacteraceae</taxon>
        <taxon>Telluria group</taxon>
        <taxon>Duganella</taxon>
    </lineage>
</organism>
<dbReference type="RefSeq" id="WP_019919667.1">
    <property type="nucleotide sequence ID" value="NZ_CP140152.1"/>
</dbReference>
<accession>A0ABZ0XR89</accession>
<feature type="transmembrane region" description="Helical" evidence="1">
    <location>
        <begin position="42"/>
        <end position="66"/>
    </location>
</feature>
<dbReference type="GeneID" id="43161594"/>
<evidence type="ECO:0000256" key="1">
    <source>
        <dbReference type="SAM" id="Phobius"/>
    </source>
</evidence>
<protein>
    <submittedName>
        <fullName evidence="2">Uncharacterized protein</fullName>
    </submittedName>
</protein>
<feature type="transmembrane region" description="Helical" evidence="1">
    <location>
        <begin position="125"/>
        <end position="144"/>
    </location>
</feature>
<proteinExistence type="predicted"/>